<gene>
    <name evidence="2" type="primary">236</name>
    <name evidence="2" type="ORF">SEA_FAUST_236</name>
</gene>
<accession>A0A7G9UZ53</accession>
<evidence type="ECO:0000259" key="1">
    <source>
        <dbReference type="Pfam" id="PF24024"/>
    </source>
</evidence>
<reference evidence="2 3" key="1">
    <citation type="submission" date="2020-06" db="EMBL/GenBank/DDBJ databases">
        <authorList>
            <person name="Arora M.N."/>
            <person name="Dalling M.T."/>
            <person name="Dawson S.P.M."/>
            <person name="Elia S.N."/>
            <person name="Burke B."/>
            <person name="Shaffer C.D."/>
            <person name="Weston-Hafer K.A."/>
            <person name="Garlena R.A."/>
            <person name="Russell D.A."/>
            <person name="Pope W.H."/>
            <person name="Jacobs-Sera D."/>
            <person name="Hatfull G.F."/>
        </authorList>
    </citation>
    <scope>NUCLEOTIDE SEQUENCE [LARGE SCALE GENOMIC DNA]</scope>
</reference>
<keyword evidence="3" id="KW-1185">Reference proteome</keyword>
<evidence type="ECO:0000313" key="3">
    <source>
        <dbReference type="Proteomes" id="UP000516151"/>
    </source>
</evidence>
<name>A0A7G9UZ53_9CAUD</name>
<feature type="domain" description="DUF7336" evidence="1">
    <location>
        <begin position="1"/>
        <end position="48"/>
    </location>
</feature>
<dbReference type="Proteomes" id="UP000516151">
    <property type="component" value="Segment"/>
</dbReference>
<dbReference type="GeneID" id="77927531"/>
<protein>
    <recommendedName>
        <fullName evidence="1">DUF7336 domain-containing protein</fullName>
    </recommendedName>
</protein>
<proteinExistence type="predicted"/>
<dbReference type="Pfam" id="PF24024">
    <property type="entry name" value="DUF7336"/>
    <property type="match status" value="1"/>
</dbReference>
<evidence type="ECO:0000313" key="2">
    <source>
        <dbReference type="EMBL" id="QNN99308.1"/>
    </source>
</evidence>
<dbReference type="InterPro" id="IPR055760">
    <property type="entry name" value="DUF7336"/>
</dbReference>
<sequence>MKVWIVSEAECTCCMSVIAVFSTEEKANNYAAGSDSRYVDVDWYIVDED</sequence>
<organism evidence="2 3">
    <name type="scientific">Streptomyces phage Faust</name>
    <dbReference type="NCBI Taxonomy" id="2767565"/>
    <lineage>
        <taxon>Viruses</taxon>
        <taxon>Duplodnaviria</taxon>
        <taxon>Heunggongvirae</taxon>
        <taxon>Uroviricota</taxon>
        <taxon>Caudoviricetes</taxon>
        <taxon>Stanwilliamsviridae</taxon>
        <taxon>Loccivirinae</taxon>
        <taxon>Faustvirus</taxon>
        <taxon>Faustvirus faust</taxon>
    </lineage>
</organism>
<dbReference type="KEGG" id="vg:77927531"/>
<dbReference type="EMBL" id="MT684598">
    <property type="protein sequence ID" value="QNN99308.1"/>
    <property type="molecule type" value="Genomic_DNA"/>
</dbReference>
<dbReference type="RefSeq" id="YP_010651815.1">
    <property type="nucleotide sequence ID" value="NC_070783.1"/>
</dbReference>